<dbReference type="Proteomes" id="UP000004507">
    <property type="component" value="Unassembled WGS sequence"/>
</dbReference>
<sequence>MLNGTSIQNNNNTMAGVWSRRGMVRLATAQFSLDDAKLRNYVSFGMTGRIVIGGSIAQAMRFYLDKVEGIRPAK</sequence>
<organism evidence="1 2">
    <name type="scientific">Yoonia vestfoldensis SKA53</name>
    <dbReference type="NCBI Taxonomy" id="314232"/>
    <lineage>
        <taxon>Bacteria</taxon>
        <taxon>Pseudomonadati</taxon>
        <taxon>Pseudomonadota</taxon>
        <taxon>Alphaproteobacteria</taxon>
        <taxon>Rhodobacterales</taxon>
        <taxon>Paracoccaceae</taxon>
        <taxon>Yoonia</taxon>
    </lineage>
</organism>
<gene>
    <name evidence="1" type="ORF">SKA53_11103</name>
</gene>
<dbReference type="STRING" id="314232.SKA53_11103"/>
<protein>
    <submittedName>
        <fullName evidence="1">Uncharacterized protein</fullName>
    </submittedName>
</protein>
<keyword evidence="2" id="KW-1185">Reference proteome</keyword>
<name>A3V1Z5_9RHOB</name>
<evidence type="ECO:0000313" key="2">
    <source>
        <dbReference type="Proteomes" id="UP000004507"/>
    </source>
</evidence>
<dbReference type="AlphaFoldDB" id="A3V1Z5"/>
<evidence type="ECO:0000313" key="1">
    <source>
        <dbReference type="EMBL" id="EAQ07376.1"/>
    </source>
</evidence>
<dbReference type="HOGENOM" id="CLU_2683455_0_0_5"/>
<proteinExistence type="predicted"/>
<reference evidence="1 2" key="1">
    <citation type="submission" date="2006-01" db="EMBL/GenBank/DDBJ databases">
        <authorList>
            <person name="Hagstrom A."/>
            <person name="Ferriera S."/>
            <person name="Johnson J."/>
            <person name="Kravitz S."/>
            <person name="Halpern A."/>
            <person name="Remington K."/>
            <person name="Beeson K."/>
            <person name="Tran B."/>
            <person name="Rogers Y.-H."/>
            <person name="Friedman R."/>
            <person name="Venter J.C."/>
        </authorList>
    </citation>
    <scope>NUCLEOTIDE SEQUENCE [LARGE SCALE GENOMIC DNA]</scope>
    <source>
        <strain evidence="1 2">SKA53</strain>
    </source>
</reference>
<accession>A3V1Z5</accession>
<comment type="caution">
    <text evidence="1">The sequence shown here is derived from an EMBL/GenBank/DDBJ whole genome shotgun (WGS) entry which is preliminary data.</text>
</comment>
<dbReference type="EMBL" id="AAMS01000002">
    <property type="protein sequence ID" value="EAQ07376.1"/>
    <property type="molecule type" value="Genomic_DNA"/>
</dbReference>